<accession>A0ABQ0KUY2</accession>
<feature type="chain" id="PRO_5047050405" evidence="2">
    <location>
        <begin position="25"/>
        <end position="738"/>
    </location>
</feature>
<feature type="region of interest" description="Disordered" evidence="1">
    <location>
        <begin position="490"/>
        <end position="519"/>
    </location>
</feature>
<feature type="compositionally biased region" description="Low complexity" evidence="1">
    <location>
        <begin position="404"/>
        <end position="417"/>
    </location>
</feature>
<proteinExistence type="predicted"/>
<feature type="compositionally biased region" description="Basic and acidic residues" evidence="1">
    <location>
        <begin position="334"/>
        <end position="353"/>
    </location>
</feature>
<organism evidence="3 4">
    <name type="scientific">Mycena chlorophos</name>
    <name type="common">Agaric fungus</name>
    <name type="synonym">Agaricus chlorophos</name>
    <dbReference type="NCBI Taxonomy" id="658473"/>
    <lineage>
        <taxon>Eukaryota</taxon>
        <taxon>Fungi</taxon>
        <taxon>Dikarya</taxon>
        <taxon>Basidiomycota</taxon>
        <taxon>Agaricomycotina</taxon>
        <taxon>Agaricomycetes</taxon>
        <taxon>Agaricomycetidae</taxon>
        <taxon>Agaricales</taxon>
        <taxon>Marasmiineae</taxon>
        <taxon>Mycenaceae</taxon>
        <taxon>Mycena</taxon>
    </lineage>
</organism>
<feature type="compositionally biased region" description="Basic and acidic residues" evidence="1">
    <location>
        <begin position="360"/>
        <end position="370"/>
    </location>
</feature>
<sequence length="738" mass="80856">MTGDRGRAGRLLRVAFALLKVGVGEREAVDPTRAFGGSAAAHGACVGVARRTVESVSSLGAWRARARTYGPRDRVVDSSLAGKQPSPAAAAAPIDIAARRSLTLSPDNPPTLSPHTTSALNHPQSLGIAPSLLATRAKPHPPQTPKKDVEHFASNNDGRRSSSSHTQPHILNPTVNAAVYCAAGGSGRVVGFISRVDEIAIKARNRPEGAVTTPNEDASVDEQLALNAVDADSRESCCSVYRRRVRRAIAHPRVDEASAMRRWPTRCWLISCSQGTISSCLHGSEASKKELSGETQFRVIGQHVDNGMGPVHDNSTFSSPAFANGLSLGPSHPEPLKELRPGARAGDEQRQKITEMVCCRPEDAESRDQPAKPSTVNKLAPSLHPRRSTTPPPRPRPRPRPWPARRSSLSLSPTSKSRLTSILLVPLPAPPARPRGRCPGRVALGSNVQRRHSQLLVRRQRVQAAHLQLRQPQPARRPQCVRRTHVPRLHGRRRHPVWTPSTSSWPADRTPNGATPPSTTNLTLVTHWYVANPPGGLNQSDVPMFLVFIYKPRDEQDTLCSLDIFWEGLARRLQTGYHVLSGCFTISLNTGLEQCGGCRDAQRDEQRTPAGLHHLPLLHKPCFIAVLPRLLVHLEAAYTVWGRLDMGPHSSGSTQRRWSESAPLPTRNGRHVMSTSPFQQLLHTNAVPSDSEMDAIRDFLVPKRAHLQELEAEFSRLRALLDVAEAFCNELQDLIRDQ</sequence>
<gene>
    <name evidence="3" type="ORF">MCHLO_00306</name>
</gene>
<feature type="compositionally biased region" description="Polar residues" evidence="1">
    <location>
        <begin position="113"/>
        <end position="123"/>
    </location>
</feature>
<feature type="signal peptide" evidence="2">
    <location>
        <begin position="1"/>
        <end position="24"/>
    </location>
</feature>
<dbReference type="Proteomes" id="UP000815677">
    <property type="component" value="Unassembled WGS sequence"/>
</dbReference>
<feature type="region of interest" description="Disordered" evidence="1">
    <location>
        <begin position="102"/>
        <end position="123"/>
    </location>
</feature>
<keyword evidence="4" id="KW-1185">Reference proteome</keyword>
<evidence type="ECO:0000256" key="1">
    <source>
        <dbReference type="SAM" id="MobiDB-lite"/>
    </source>
</evidence>
<dbReference type="EMBL" id="DF838105">
    <property type="protein sequence ID" value="GAT42595.1"/>
    <property type="molecule type" value="Genomic_DNA"/>
</dbReference>
<evidence type="ECO:0000313" key="3">
    <source>
        <dbReference type="EMBL" id="GAT42595.1"/>
    </source>
</evidence>
<feature type="region of interest" description="Disordered" evidence="1">
    <location>
        <begin position="135"/>
        <end position="169"/>
    </location>
</feature>
<feature type="region of interest" description="Disordered" evidence="1">
    <location>
        <begin position="319"/>
        <end position="417"/>
    </location>
</feature>
<evidence type="ECO:0000256" key="2">
    <source>
        <dbReference type="SAM" id="SignalP"/>
    </source>
</evidence>
<feature type="compositionally biased region" description="Polar residues" evidence="1">
    <location>
        <begin position="153"/>
        <end position="169"/>
    </location>
</feature>
<name>A0ABQ0KUY2_MYCCL</name>
<feature type="region of interest" description="Disordered" evidence="1">
    <location>
        <begin position="648"/>
        <end position="670"/>
    </location>
</feature>
<reference evidence="3" key="1">
    <citation type="submission" date="2014-09" db="EMBL/GenBank/DDBJ databases">
        <title>Genome sequence of the luminous mushroom Mycena chlorophos for searching fungal bioluminescence genes.</title>
        <authorList>
            <person name="Tanaka Y."/>
            <person name="Kasuga D."/>
            <person name="Oba Y."/>
            <person name="Hase S."/>
            <person name="Sato K."/>
            <person name="Oba Y."/>
            <person name="Sakakibara Y."/>
        </authorList>
    </citation>
    <scope>NUCLEOTIDE SEQUENCE</scope>
</reference>
<keyword evidence="2" id="KW-0732">Signal</keyword>
<protein>
    <submittedName>
        <fullName evidence="3">Uncharacterized protein</fullName>
    </submittedName>
</protein>
<evidence type="ECO:0000313" key="4">
    <source>
        <dbReference type="Proteomes" id="UP000815677"/>
    </source>
</evidence>